<evidence type="ECO:0000313" key="2">
    <source>
        <dbReference type="EMBL" id="KAK0145791.1"/>
    </source>
</evidence>
<name>A0AA47P0G4_MERPO</name>
<feature type="region of interest" description="Disordered" evidence="1">
    <location>
        <begin position="25"/>
        <end position="46"/>
    </location>
</feature>
<accession>A0AA47P0G4</accession>
<protein>
    <submittedName>
        <fullName evidence="2">Uncharacterized protein</fullName>
    </submittedName>
</protein>
<feature type="compositionally biased region" description="Basic and acidic residues" evidence="1">
    <location>
        <begin position="81"/>
        <end position="93"/>
    </location>
</feature>
<dbReference type="AlphaFoldDB" id="A0AA47P0G4"/>
<feature type="compositionally biased region" description="Basic and acidic residues" evidence="1">
    <location>
        <begin position="111"/>
        <end position="142"/>
    </location>
</feature>
<dbReference type="Proteomes" id="UP001174136">
    <property type="component" value="Unassembled WGS sequence"/>
</dbReference>
<dbReference type="PANTHER" id="PTHR46601">
    <property type="entry name" value="ULP_PROTEASE DOMAIN-CONTAINING PROTEIN"/>
    <property type="match status" value="1"/>
</dbReference>
<proteinExistence type="predicted"/>
<reference evidence="2" key="1">
    <citation type="journal article" date="2023" name="Front. Mar. Sci.">
        <title>A new Merluccius polli reference genome to investigate the effects of global change in West African waters.</title>
        <authorList>
            <person name="Mateo J.L."/>
            <person name="Blanco-Fernandez C."/>
            <person name="Garcia-Vazquez E."/>
            <person name="Machado-Schiaffino G."/>
        </authorList>
    </citation>
    <scope>NUCLEOTIDE SEQUENCE</scope>
    <source>
        <strain evidence="2">C29</strain>
        <tissue evidence="2">Fin</tissue>
    </source>
</reference>
<evidence type="ECO:0000313" key="3">
    <source>
        <dbReference type="Proteomes" id="UP001174136"/>
    </source>
</evidence>
<dbReference type="PANTHER" id="PTHR46601:SF1">
    <property type="entry name" value="ADF-H DOMAIN-CONTAINING PROTEIN"/>
    <property type="match status" value="1"/>
</dbReference>
<evidence type="ECO:0000256" key="1">
    <source>
        <dbReference type="SAM" id="MobiDB-lite"/>
    </source>
</evidence>
<organism evidence="2 3">
    <name type="scientific">Merluccius polli</name>
    <name type="common">Benguela hake</name>
    <name type="synonym">Merluccius cadenati</name>
    <dbReference type="NCBI Taxonomy" id="89951"/>
    <lineage>
        <taxon>Eukaryota</taxon>
        <taxon>Metazoa</taxon>
        <taxon>Chordata</taxon>
        <taxon>Craniata</taxon>
        <taxon>Vertebrata</taxon>
        <taxon>Euteleostomi</taxon>
        <taxon>Actinopterygii</taxon>
        <taxon>Neopterygii</taxon>
        <taxon>Teleostei</taxon>
        <taxon>Neoteleostei</taxon>
        <taxon>Acanthomorphata</taxon>
        <taxon>Zeiogadaria</taxon>
        <taxon>Gadariae</taxon>
        <taxon>Gadiformes</taxon>
        <taxon>Gadoidei</taxon>
        <taxon>Merlucciidae</taxon>
        <taxon>Merluccius</taxon>
    </lineage>
</organism>
<dbReference type="EMBL" id="JAOPHQ010002788">
    <property type="protein sequence ID" value="KAK0145791.1"/>
    <property type="molecule type" value="Genomic_DNA"/>
</dbReference>
<feature type="region of interest" description="Disordered" evidence="1">
    <location>
        <begin position="63"/>
        <end position="142"/>
    </location>
</feature>
<comment type="caution">
    <text evidence="2">The sequence shown here is derived from an EMBL/GenBank/DDBJ whole genome shotgun (WGS) entry which is preliminary data.</text>
</comment>
<sequence>MRERWKQYQRQYREKKRVLIDVLNLTPPSMNTSGDEQHVGPPEPIVNLHDHDYVQPNVEVPQASSTPFKAVQKRSRQQRAALKDREKLRSELRRIKRELKTANSKTKRLEKKLDNQKKGKKDQEVIERNKQRDRKKSSGEKKEQVVSFLCRDENTRMLSGKKDTVTKNKIKLQRRVLLHSLKDIHASYNGTVLRHHRLSYRQFVRYCPFYITPTKNSDRNTCACIDHENVKLIVDKLYQRGILQTRSISDLLAGIACDTSSKQCMYRVCVKCCYQEVAFEGPLDEEILTWQQWSRITKTEEGKTYTNFAKVTQSGKTADLLALLNKKLDSLAKHQFNWIHQVKALREKKETLKDDEICIHVDFSENYSCKLNTEIQSFHFGGSRKQATIHTCVVYTASTSYSYATISASLRHDERAVWAHLEPVLKDAILKCKSPPSSLHVISDGPVNQYRNRKNFYLLSTVPFLYGFKNVSWNFSEKAHGKGAPDGVGGAVKRLADAAVLRGRDLQTAEHVFNFLKDESTVRCYWISEEEINKYDEKVPLLVPAIKGTLKIHQVTCQEPAVIQYRDISCFCKRPNICKCHGPSAVDFRDPPATTSTSDSMEDQESKQGKFAIVRYEGKPFVGQIIQVVGDEVGCMQQLARKNVFTWPHPPDNLFYYESDVLHIISEPEPMNSRHSKLIEDAWKQFQAHSLKG</sequence>
<keyword evidence="3" id="KW-1185">Reference proteome</keyword>
<gene>
    <name evidence="2" type="ORF">N1851_015288</name>
</gene>